<dbReference type="InterPro" id="IPR013765">
    <property type="entry name" value="DNA_recomb/repair_RecA"/>
</dbReference>
<dbReference type="GO" id="GO:0005829">
    <property type="term" value="C:cytosol"/>
    <property type="evidence" value="ECO:0007669"/>
    <property type="project" value="TreeGrafter"/>
</dbReference>
<dbReference type="EMBL" id="MT142050">
    <property type="protein sequence ID" value="QJA73746.1"/>
    <property type="molecule type" value="Genomic_DNA"/>
</dbReference>
<evidence type="ECO:0000259" key="5">
    <source>
        <dbReference type="PROSITE" id="PS50163"/>
    </source>
</evidence>
<evidence type="ECO:0000256" key="2">
    <source>
        <dbReference type="ARBA" id="ARBA00022741"/>
    </source>
</evidence>
<evidence type="ECO:0000256" key="3">
    <source>
        <dbReference type="ARBA" id="ARBA00022840"/>
    </source>
</evidence>
<gene>
    <name evidence="6" type="ORF">MM415A02260_0002</name>
</gene>
<dbReference type="GO" id="GO:0006310">
    <property type="term" value="P:DNA recombination"/>
    <property type="evidence" value="ECO:0007669"/>
    <property type="project" value="UniProtKB-KW"/>
</dbReference>
<dbReference type="InterPro" id="IPR020587">
    <property type="entry name" value="RecA_monomer-monomer_interface"/>
</dbReference>
<keyword evidence="2" id="KW-0547">Nucleotide-binding</keyword>
<accession>A0A6M3JUQ7</accession>
<dbReference type="InterPro" id="IPR027417">
    <property type="entry name" value="P-loop_NTPase"/>
</dbReference>
<dbReference type="GO" id="GO:0006281">
    <property type="term" value="P:DNA repair"/>
    <property type="evidence" value="ECO:0007669"/>
    <property type="project" value="InterPro"/>
</dbReference>
<feature type="domain" description="RecA family profile 2" evidence="5">
    <location>
        <begin position="217"/>
        <end position="293"/>
    </location>
</feature>
<dbReference type="Gene3D" id="3.40.50.300">
    <property type="entry name" value="P-loop containing nucleotide triphosphate hydrolases"/>
    <property type="match status" value="1"/>
</dbReference>
<dbReference type="GO" id="GO:0008094">
    <property type="term" value="F:ATP-dependent activity, acting on DNA"/>
    <property type="evidence" value="ECO:0007669"/>
    <property type="project" value="InterPro"/>
</dbReference>
<dbReference type="SUPFAM" id="SSF52540">
    <property type="entry name" value="P-loop containing nucleoside triphosphate hydrolases"/>
    <property type="match status" value="1"/>
</dbReference>
<dbReference type="PRINTS" id="PR00142">
    <property type="entry name" value="RECA"/>
</dbReference>
<dbReference type="PANTHER" id="PTHR45900:SF1">
    <property type="entry name" value="MITOCHONDRIAL DNA REPAIR PROTEIN RECA HOMOLOG-RELATED"/>
    <property type="match status" value="1"/>
</dbReference>
<protein>
    <submittedName>
        <fullName evidence="6">Putative RecA</fullName>
    </submittedName>
</protein>
<organism evidence="6">
    <name type="scientific">viral metagenome</name>
    <dbReference type="NCBI Taxonomy" id="1070528"/>
    <lineage>
        <taxon>unclassified sequences</taxon>
        <taxon>metagenomes</taxon>
        <taxon>organismal metagenomes</taxon>
    </lineage>
</organism>
<evidence type="ECO:0000256" key="4">
    <source>
        <dbReference type="ARBA" id="ARBA00023172"/>
    </source>
</evidence>
<evidence type="ECO:0000256" key="1">
    <source>
        <dbReference type="ARBA" id="ARBA00009391"/>
    </source>
</evidence>
<sequence length="382" mass="43458">MGRKKISISTEDYVNDIIDTTGSRVKEYREREKRIISADELIPTGSTLFNLSLSDNYEGGYSIGKFSNLIGDTHAGKSLIALTMLAQCSYLKRFDNFTLIYDDVEASNEFDVSYLFGSKVEKRIRFDIISNSAEDFYGNIYRKIKEGRPFVYILDTFDAIASEEDKERAESLADGKKAGGTYGTSKPKLASEMFRTIKGDIRRAEGFLLVISQTRDNIGFGSQFKPKTRSGGKALGFYSTHESWLSVVRQVKEKDMAIGAVTECKITKNKLTGKKRTIQFPIYNDYGIDDISANVDYLIEEGYWEKRISKKDISEVKRGRKKKESGGVIVAPEFGFEGVRRKLIYDIEEAKLDGELAVIVAEIWKKKEDSIRLNRRPRFYEE</sequence>
<reference evidence="6" key="1">
    <citation type="submission" date="2020-03" db="EMBL/GenBank/DDBJ databases">
        <title>The deep terrestrial virosphere.</title>
        <authorList>
            <person name="Holmfeldt K."/>
            <person name="Nilsson E."/>
            <person name="Simone D."/>
            <person name="Lopez-Fernandez M."/>
            <person name="Wu X."/>
            <person name="de Brujin I."/>
            <person name="Lundin D."/>
            <person name="Andersson A."/>
            <person name="Bertilsson S."/>
            <person name="Dopson M."/>
        </authorList>
    </citation>
    <scope>NUCLEOTIDE SEQUENCE</scope>
    <source>
        <strain evidence="6">MM415A02260</strain>
    </source>
</reference>
<keyword evidence="4" id="KW-0233">DNA recombination</keyword>
<name>A0A6M3JUQ7_9ZZZZ</name>
<dbReference type="AlphaFoldDB" id="A0A6M3JUQ7"/>
<dbReference type="InterPro" id="IPR049428">
    <property type="entry name" value="RecA-like_N"/>
</dbReference>
<comment type="similarity">
    <text evidence="1">Belongs to the RecA family.</text>
</comment>
<dbReference type="PROSITE" id="PS50163">
    <property type="entry name" value="RECA_3"/>
    <property type="match status" value="1"/>
</dbReference>
<evidence type="ECO:0000313" key="6">
    <source>
        <dbReference type="EMBL" id="QJA73746.1"/>
    </source>
</evidence>
<keyword evidence="3" id="KW-0067">ATP-binding</keyword>
<proteinExistence type="inferred from homology"/>
<dbReference type="GO" id="GO:0003697">
    <property type="term" value="F:single-stranded DNA binding"/>
    <property type="evidence" value="ECO:0007669"/>
    <property type="project" value="InterPro"/>
</dbReference>
<dbReference type="Pfam" id="PF00154">
    <property type="entry name" value="RecA_N"/>
    <property type="match status" value="1"/>
</dbReference>
<dbReference type="GO" id="GO:0005524">
    <property type="term" value="F:ATP binding"/>
    <property type="evidence" value="ECO:0007669"/>
    <property type="project" value="UniProtKB-KW"/>
</dbReference>
<dbReference type="PANTHER" id="PTHR45900">
    <property type="entry name" value="RECA"/>
    <property type="match status" value="1"/>
</dbReference>